<reference evidence="3" key="1">
    <citation type="submission" date="2024-06" db="EMBL/GenBank/DDBJ databases">
        <authorList>
            <person name="Ryan C."/>
        </authorList>
    </citation>
    <scope>NUCLEOTIDE SEQUENCE [LARGE SCALE GENOMIC DNA]</scope>
</reference>
<feature type="region of interest" description="Disordered" evidence="1">
    <location>
        <begin position="221"/>
        <end position="295"/>
    </location>
</feature>
<evidence type="ECO:0008006" key="4">
    <source>
        <dbReference type="Google" id="ProtNLM"/>
    </source>
</evidence>
<evidence type="ECO:0000256" key="1">
    <source>
        <dbReference type="SAM" id="MobiDB-lite"/>
    </source>
</evidence>
<protein>
    <recommendedName>
        <fullName evidence="4">Transcription factor Iwr1 domain-containing protein</fullName>
    </recommendedName>
</protein>
<dbReference type="PANTHER" id="PTHR47512:SF3">
    <property type="entry name" value="CHALCONE-FLAVONONE ISOMERASE FAMILY PROTEIN"/>
    <property type="match status" value="1"/>
</dbReference>
<proteinExistence type="predicted"/>
<name>A0ABC8WW25_9POAL</name>
<keyword evidence="3" id="KW-1185">Reference proteome</keyword>
<evidence type="ECO:0000313" key="2">
    <source>
        <dbReference type="EMBL" id="CAL4915766.1"/>
    </source>
</evidence>
<dbReference type="AlphaFoldDB" id="A0ABC8WW25"/>
<dbReference type="PANTHER" id="PTHR47512">
    <property type="entry name" value="EXPRESSED PROTEIN"/>
    <property type="match status" value="1"/>
</dbReference>
<accession>A0ABC8WW25</accession>
<dbReference type="EMBL" id="OZ075123">
    <property type="protein sequence ID" value="CAL4915766.1"/>
    <property type="molecule type" value="Genomic_DNA"/>
</dbReference>
<feature type="compositionally biased region" description="Low complexity" evidence="1">
    <location>
        <begin position="17"/>
        <end position="28"/>
    </location>
</feature>
<evidence type="ECO:0000313" key="3">
    <source>
        <dbReference type="Proteomes" id="UP001497457"/>
    </source>
</evidence>
<feature type="region of interest" description="Disordered" evidence="1">
    <location>
        <begin position="17"/>
        <end position="62"/>
    </location>
</feature>
<feature type="compositionally biased region" description="Acidic residues" evidence="1">
    <location>
        <begin position="270"/>
        <end position="295"/>
    </location>
</feature>
<organism evidence="2 3">
    <name type="scientific">Urochloa decumbens</name>
    <dbReference type="NCBI Taxonomy" id="240449"/>
    <lineage>
        <taxon>Eukaryota</taxon>
        <taxon>Viridiplantae</taxon>
        <taxon>Streptophyta</taxon>
        <taxon>Embryophyta</taxon>
        <taxon>Tracheophyta</taxon>
        <taxon>Spermatophyta</taxon>
        <taxon>Magnoliopsida</taxon>
        <taxon>Liliopsida</taxon>
        <taxon>Poales</taxon>
        <taxon>Poaceae</taxon>
        <taxon>PACMAD clade</taxon>
        <taxon>Panicoideae</taxon>
        <taxon>Panicodae</taxon>
        <taxon>Paniceae</taxon>
        <taxon>Melinidinae</taxon>
        <taxon>Urochloa</taxon>
    </lineage>
</organism>
<dbReference type="Proteomes" id="UP001497457">
    <property type="component" value="Chromosome 13rd"/>
</dbReference>
<feature type="compositionally biased region" description="Polar residues" evidence="1">
    <location>
        <begin position="228"/>
        <end position="247"/>
    </location>
</feature>
<reference evidence="2 3" key="2">
    <citation type="submission" date="2024-10" db="EMBL/GenBank/DDBJ databases">
        <authorList>
            <person name="Ryan C."/>
        </authorList>
    </citation>
    <scope>NUCLEOTIDE SEQUENCE [LARGE SCALE GENOMIC DNA]</scope>
</reference>
<gene>
    <name evidence="2" type="ORF">URODEC1_LOCUS17707</name>
</gene>
<sequence>METPLSTRRITRSLAAAAAASAQKSAAAGTDSAAPFSRAKNAAAATMEPQQPPRGALHDITNDSPIVGLAAGALHGADKTPASTAAKTRRRAPRGTPGSGEALLRGQVKALLHKVEEEQGCAAPAAGIVVRPAARIQALLGISRSPAQLLAPTPANTPQIGAIPATAREGLLMPDGVPVCVLEEEELLLPKLQIIAASLPPPQPEENLGECQLNRALVFDDSPEKSDASNGSAVSLLESSTDSNMNKPSSPEDDSSSAWSIQVHASSEKGEEEMGVEDLGEYTEDEEWEEDSDDDCFDDLCEEMSKMTVVDEEERKAGLPQYEGKHTRFIYNSDDEMEREDVADAAEARAELGALMLRGLPVPEGRHLRFHEDDEDEE</sequence>
<feature type="region of interest" description="Disordered" evidence="1">
    <location>
        <begin position="75"/>
        <end position="102"/>
    </location>
</feature>